<feature type="transmembrane region" description="Helical" evidence="7">
    <location>
        <begin position="395"/>
        <end position="421"/>
    </location>
</feature>
<dbReference type="AlphaFoldDB" id="A0A1H3KZY1"/>
<protein>
    <submittedName>
        <fullName evidence="9">Drug resistance transporter, EmrB/QacA subfamily</fullName>
    </submittedName>
</protein>
<organism evidence="9 10">
    <name type="scientific">Saccharopolyspora shandongensis</name>
    <dbReference type="NCBI Taxonomy" id="418495"/>
    <lineage>
        <taxon>Bacteria</taxon>
        <taxon>Bacillati</taxon>
        <taxon>Actinomycetota</taxon>
        <taxon>Actinomycetes</taxon>
        <taxon>Pseudonocardiales</taxon>
        <taxon>Pseudonocardiaceae</taxon>
        <taxon>Saccharopolyspora</taxon>
    </lineage>
</organism>
<sequence>MAARSEPLDSALRKLLVTMTLGAFLALLDTTMTGVGIDTLVREFGSTLAAIQWVTTAYLLAVSVTAPLSGWAIDRFGARRTWLAGLSVFVLGSVASCLAWDAPSLIATRLLTGLGGGLLEPVMLATLARAAGQQRVGRVLGLAAAPMTMGPVIGPVLGGLLLQSLPWQWIFLVKVPVGALAIVLAVRLMPADDATTGEAAKRLDVLGVMLLPPGFAALMYALANAVEGVTAPVLIAGALGALLFAGYAAHALTTRHEPLIDLRLFRSSGFAASVSVLFLIGAIMFGTTFLLPLHFQQIGGHGVMAAGLLLAPFGLGAVVAQPTAGRLSDRTGARLPATVGGLLLIPGFLPYALGFNGVVATFGLVVVGFGLGVVASTTMGSVYRTVPPASASRATGALFIVHQIGGALGITLLTLVLQSATASAPPEAAFRTTFWWLVGAGVAMSTAARILPGRPAPAAPTTETAAVAEHA</sequence>
<keyword evidence="4 7" id="KW-0812">Transmembrane</keyword>
<keyword evidence="5 7" id="KW-1133">Transmembrane helix</keyword>
<dbReference type="Gene3D" id="1.20.1250.20">
    <property type="entry name" value="MFS general substrate transporter like domains"/>
    <property type="match status" value="2"/>
</dbReference>
<keyword evidence="10" id="KW-1185">Reference proteome</keyword>
<dbReference type="GO" id="GO:0005886">
    <property type="term" value="C:plasma membrane"/>
    <property type="evidence" value="ECO:0007669"/>
    <property type="project" value="UniProtKB-SubCell"/>
</dbReference>
<feature type="transmembrane region" description="Helical" evidence="7">
    <location>
        <begin position="81"/>
        <end position="100"/>
    </location>
</feature>
<evidence type="ECO:0000313" key="9">
    <source>
        <dbReference type="EMBL" id="SDY57194.1"/>
    </source>
</evidence>
<evidence type="ECO:0000256" key="6">
    <source>
        <dbReference type="ARBA" id="ARBA00023136"/>
    </source>
</evidence>
<feature type="transmembrane region" description="Helical" evidence="7">
    <location>
        <begin position="167"/>
        <end position="191"/>
    </location>
</feature>
<evidence type="ECO:0000256" key="4">
    <source>
        <dbReference type="ARBA" id="ARBA00022692"/>
    </source>
</evidence>
<accession>A0A1H3KZY1</accession>
<evidence type="ECO:0000256" key="5">
    <source>
        <dbReference type="ARBA" id="ARBA00022989"/>
    </source>
</evidence>
<comment type="subcellular location">
    <subcellularLocation>
        <location evidence="1">Cell membrane</location>
        <topology evidence="1">Multi-pass membrane protein</topology>
    </subcellularLocation>
</comment>
<dbReference type="PANTHER" id="PTHR42718">
    <property type="entry name" value="MAJOR FACILITATOR SUPERFAMILY MULTIDRUG TRANSPORTER MFSC"/>
    <property type="match status" value="1"/>
</dbReference>
<dbReference type="OrthoDB" id="9812221at2"/>
<name>A0A1H3KZY1_9PSEU</name>
<feature type="transmembrane region" description="Helical" evidence="7">
    <location>
        <begin position="433"/>
        <end position="451"/>
    </location>
</feature>
<evidence type="ECO:0000256" key="7">
    <source>
        <dbReference type="SAM" id="Phobius"/>
    </source>
</evidence>
<dbReference type="InterPro" id="IPR020846">
    <property type="entry name" value="MFS_dom"/>
</dbReference>
<feature type="transmembrane region" description="Helical" evidence="7">
    <location>
        <begin position="203"/>
        <end position="223"/>
    </location>
</feature>
<dbReference type="InterPro" id="IPR004638">
    <property type="entry name" value="EmrB-like"/>
</dbReference>
<feature type="transmembrane region" description="Helical" evidence="7">
    <location>
        <begin position="139"/>
        <end position="161"/>
    </location>
</feature>
<evidence type="ECO:0000256" key="3">
    <source>
        <dbReference type="ARBA" id="ARBA00022475"/>
    </source>
</evidence>
<feature type="transmembrane region" description="Helical" evidence="7">
    <location>
        <begin position="359"/>
        <end position="383"/>
    </location>
</feature>
<evidence type="ECO:0000256" key="1">
    <source>
        <dbReference type="ARBA" id="ARBA00004651"/>
    </source>
</evidence>
<feature type="transmembrane region" description="Helical" evidence="7">
    <location>
        <begin position="229"/>
        <end position="249"/>
    </location>
</feature>
<evidence type="ECO:0000313" key="10">
    <source>
        <dbReference type="Proteomes" id="UP000199529"/>
    </source>
</evidence>
<evidence type="ECO:0000259" key="8">
    <source>
        <dbReference type="PROSITE" id="PS50850"/>
    </source>
</evidence>
<feature type="transmembrane region" description="Helical" evidence="7">
    <location>
        <begin position="298"/>
        <end position="320"/>
    </location>
</feature>
<dbReference type="NCBIfam" id="TIGR00711">
    <property type="entry name" value="efflux_EmrB"/>
    <property type="match status" value="1"/>
</dbReference>
<feature type="transmembrane region" description="Helical" evidence="7">
    <location>
        <begin position="106"/>
        <end position="127"/>
    </location>
</feature>
<dbReference type="InterPro" id="IPR036259">
    <property type="entry name" value="MFS_trans_sf"/>
</dbReference>
<dbReference type="PANTHER" id="PTHR42718:SF46">
    <property type="entry name" value="BLR6921 PROTEIN"/>
    <property type="match status" value="1"/>
</dbReference>
<feature type="transmembrane region" description="Helical" evidence="7">
    <location>
        <begin position="270"/>
        <end position="292"/>
    </location>
</feature>
<reference evidence="10" key="1">
    <citation type="submission" date="2016-10" db="EMBL/GenBank/DDBJ databases">
        <authorList>
            <person name="Varghese N."/>
            <person name="Submissions S."/>
        </authorList>
    </citation>
    <scope>NUCLEOTIDE SEQUENCE [LARGE SCALE GENOMIC DNA]</scope>
    <source>
        <strain evidence="10">CGMCC 4.3530</strain>
    </source>
</reference>
<dbReference type="PROSITE" id="PS50850">
    <property type="entry name" value="MFS"/>
    <property type="match status" value="1"/>
</dbReference>
<evidence type="ECO:0000256" key="2">
    <source>
        <dbReference type="ARBA" id="ARBA00022448"/>
    </source>
</evidence>
<dbReference type="RefSeq" id="WP_093270640.1">
    <property type="nucleotide sequence ID" value="NZ_FNOK01000029.1"/>
</dbReference>
<dbReference type="EMBL" id="FNOK01000029">
    <property type="protein sequence ID" value="SDY57194.1"/>
    <property type="molecule type" value="Genomic_DNA"/>
</dbReference>
<dbReference type="InterPro" id="IPR011701">
    <property type="entry name" value="MFS"/>
</dbReference>
<feature type="domain" description="Major facilitator superfamily (MFS) profile" evidence="8">
    <location>
        <begin position="15"/>
        <end position="456"/>
    </location>
</feature>
<keyword evidence="3" id="KW-1003">Cell membrane</keyword>
<dbReference type="GO" id="GO:0022857">
    <property type="term" value="F:transmembrane transporter activity"/>
    <property type="evidence" value="ECO:0007669"/>
    <property type="project" value="InterPro"/>
</dbReference>
<dbReference type="Proteomes" id="UP000199529">
    <property type="component" value="Unassembled WGS sequence"/>
</dbReference>
<feature type="transmembrane region" description="Helical" evidence="7">
    <location>
        <begin position="49"/>
        <end position="69"/>
    </location>
</feature>
<gene>
    <name evidence="9" type="ORF">SAMN05216215_102981</name>
</gene>
<dbReference type="SUPFAM" id="SSF103473">
    <property type="entry name" value="MFS general substrate transporter"/>
    <property type="match status" value="1"/>
</dbReference>
<keyword evidence="2" id="KW-0813">Transport</keyword>
<proteinExistence type="predicted"/>
<keyword evidence="6 7" id="KW-0472">Membrane</keyword>
<dbReference type="Pfam" id="PF07690">
    <property type="entry name" value="MFS_1"/>
    <property type="match status" value="1"/>
</dbReference>
<dbReference type="STRING" id="418495.SAMN05216215_102981"/>